<evidence type="ECO:0000256" key="2">
    <source>
        <dbReference type="ARBA" id="ARBA00022741"/>
    </source>
</evidence>
<evidence type="ECO:0000256" key="5">
    <source>
        <dbReference type="RuleBase" id="RU361279"/>
    </source>
</evidence>
<feature type="binding site" evidence="4">
    <location>
        <position position="56"/>
    </location>
    <ligand>
        <name>substrate</name>
    </ligand>
</feature>
<keyword evidence="5" id="KW-0460">Magnesium</keyword>
<dbReference type="PANTHER" id="PTHR23407:SF1">
    <property type="entry name" value="5-FORMYLTETRAHYDROFOLATE CYCLO-LIGASE"/>
    <property type="match status" value="1"/>
</dbReference>
<comment type="cofactor">
    <cofactor evidence="5">
        <name>Mg(2+)</name>
        <dbReference type="ChEBI" id="CHEBI:18420"/>
    </cofactor>
</comment>
<accession>A0A0A3APQ4</accession>
<keyword evidence="7" id="KW-1185">Reference proteome</keyword>
<keyword evidence="2 4" id="KW-0547">Nucleotide-binding</keyword>
<comment type="catalytic activity">
    <reaction evidence="5">
        <text>(6S)-5-formyl-5,6,7,8-tetrahydrofolate + ATP = (6R)-5,10-methenyltetrahydrofolate + ADP + phosphate</text>
        <dbReference type="Rhea" id="RHEA:10488"/>
        <dbReference type="ChEBI" id="CHEBI:30616"/>
        <dbReference type="ChEBI" id="CHEBI:43474"/>
        <dbReference type="ChEBI" id="CHEBI:57455"/>
        <dbReference type="ChEBI" id="CHEBI:57457"/>
        <dbReference type="ChEBI" id="CHEBI:456216"/>
        <dbReference type="EC" id="6.3.3.2"/>
    </reaction>
</comment>
<organism evidence="6 7">
    <name type="scientific">Chelonobacter oris</name>
    <dbReference type="NCBI Taxonomy" id="505317"/>
    <lineage>
        <taxon>Bacteria</taxon>
        <taxon>Pseudomonadati</taxon>
        <taxon>Pseudomonadota</taxon>
        <taxon>Gammaproteobacteria</taxon>
        <taxon>Pasteurellales</taxon>
        <taxon>Pasteurellaceae</taxon>
        <taxon>Chelonobacter</taxon>
    </lineage>
</organism>
<dbReference type="GO" id="GO:0009396">
    <property type="term" value="P:folic acid-containing compound biosynthetic process"/>
    <property type="evidence" value="ECO:0007669"/>
    <property type="project" value="TreeGrafter"/>
</dbReference>
<dbReference type="GO" id="GO:0030272">
    <property type="term" value="F:5-formyltetrahydrofolate cyclo-ligase activity"/>
    <property type="evidence" value="ECO:0007669"/>
    <property type="project" value="UniProtKB-EC"/>
</dbReference>
<dbReference type="Gene3D" id="3.40.50.10420">
    <property type="entry name" value="NagB/RpiA/CoA transferase-like"/>
    <property type="match status" value="1"/>
</dbReference>
<dbReference type="InterPro" id="IPR037171">
    <property type="entry name" value="NagB/RpiA_transferase-like"/>
</dbReference>
<keyword evidence="3 4" id="KW-0067">ATP-binding</keyword>
<evidence type="ECO:0000313" key="7">
    <source>
        <dbReference type="Proteomes" id="UP000030380"/>
    </source>
</evidence>
<comment type="caution">
    <text evidence="6">The sequence shown here is derived from an EMBL/GenBank/DDBJ whole genome shotgun (WGS) entry which is preliminary data.</text>
</comment>
<dbReference type="GO" id="GO:0005524">
    <property type="term" value="F:ATP binding"/>
    <property type="evidence" value="ECO:0007669"/>
    <property type="project" value="UniProtKB-KW"/>
</dbReference>
<keyword evidence="5" id="KW-0479">Metal-binding</keyword>
<sequence length="195" mass="22623">MSAISIRQQRQNLRRQMREKRLQLSPEQQRRAESAVCEQALRLIERHRAETIALYLAFNGEISTALLIEKLWRQGKTVCLPRLHPFVDGHLLFFRYLPDSVLQPNQFSIPEPLLDITALIPQSELDMVFTPLVAFDRQGNRLGMGGGFYDRTLQDWQQKQSQKHFIPVGLAHQCQQVERLPVESWDVPLRTILVG</sequence>
<dbReference type="RefSeq" id="WP_034617577.1">
    <property type="nucleotide sequence ID" value="NZ_JSUM01000015.1"/>
</dbReference>
<dbReference type="Proteomes" id="UP000030380">
    <property type="component" value="Unassembled WGS sequence"/>
</dbReference>
<dbReference type="SUPFAM" id="SSF100950">
    <property type="entry name" value="NagB/RpiA/CoA transferase-like"/>
    <property type="match status" value="1"/>
</dbReference>
<dbReference type="InterPro" id="IPR002698">
    <property type="entry name" value="FTHF_cligase"/>
</dbReference>
<comment type="similarity">
    <text evidence="1 5">Belongs to the 5-formyltetrahydrofolate cyclo-ligase family.</text>
</comment>
<protein>
    <recommendedName>
        <fullName evidence="5">5-formyltetrahydrofolate cyclo-ligase</fullName>
        <ecNumber evidence="5">6.3.3.2</ecNumber>
    </recommendedName>
</protein>
<feature type="binding site" evidence="4">
    <location>
        <begin position="141"/>
        <end position="149"/>
    </location>
    <ligand>
        <name>ATP</name>
        <dbReference type="ChEBI" id="CHEBI:30616"/>
    </ligand>
</feature>
<reference evidence="6 7" key="1">
    <citation type="submission" date="2014-11" db="EMBL/GenBank/DDBJ databases">
        <title>Draft genome sequence of Chelonobacter oris 1662T, associated with respiratory disease in Hermann's Tortoises.</title>
        <authorList>
            <person name="Kudirkiene E."/>
            <person name="Hansen M.J."/>
            <person name="Bojesen A.M."/>
        </authorList>
    </citation>
    <scope>NUCLEOTIDE SEQUENCE [LARGE SCALE GENOMIC DNA]</scope>
    <source>
        <strain evidence="6 7">1662</strain>
    </source>
</reference>
<dbReference type="EC" id="6.3.3.2" evidence="5"/>
<feature type="binding site" evidence="4">
    <location>
        <begin position="10"/>
        <end position="14"/>
    </location>
    <ligand>
        <name>ATP</name>
        <dbReference type="ChEBI" id="CHEBI:30616"/>
    </ligand>
</feature>
<name>A0A0A3APQ4_9PAST</name>
<evidence type="ECO:0000256" key="3">
    <source>
        <dbReference type="ARBA" id="ARBA00022840"/>
    </source>
</evidence>
<evidence type="ECO:0000313" key="6">
    <source>
        <dbReference type="EMBL" id="KGQ69722.1"/>
    </source>
</evidence>
<dbReference type="EMBL" id="JSUM01000015">
    <property type="protein sequence ID" value="KGQ69722.1"/>
    <property type="molecule type" value="Genomic_DNA"/>
</dbReference>
<gene>
    <name evidence="6" type="ORF">OA57_10420</name>
</gene>
<dbReference type="STRING" id="505317.OA57_10420"/>
<evidence type="ECO:0000256" key="1">
    <source>
        <dbReference type="ARBA" id="ARBA00010638"/>
    </source>
</evidence>
<dbReference type="PANTHER" id="PTHR23407">
    <property type="entry name" value="ATPASE INHIBITOR/5-FORMYLTETRAHYDROFOLATE CYCLO-LIGASE"/>
    <property type="match status" value="1"/>
</dbReference>
<dbReference type="AlphaFoldDB" id="A0A0A3APQ4"/>
<dbReference type="GO" id="GO:0046872">
    <property type="term" value="F:metal ion binding"/>
    <property type="evidence" value="ECO:0007669"/>
    <property type="project" value="UniProtKB-KW"/>
</dbReference>
<dbReference type="PIRSF" id="PIRSF006806">
    <property type="entry name" value="FTHF_cligase"/>
    <property type="match status" value="1"/>
</dbReference>
<feature type="binding site" evidence="4">
    <location>
        <position position="61"/>
    </location>
    <ligand>
        <name>substrate</name>
    </ligand>
</feature>
<dbReference type="GO" id="GO:0035999">
    <property type="term" value="P:tetrahydrofolate interconversion"/>
    <property type="evidence" value="ECO:0007669"/>
    <property type="project" value="TreeGrafter"/>
</dbReference>
<evidence type="ECO:0000256" key="4">
    <source>
        <dbReference type="PIRSR" id="PIRSR006806-1"/>
    </source>
</evidence>
<dbReference type="InterPro" id="IPR024185">
    <property type="entry name" value="FTHF_cligase-like_sf"/>
</dbReference>
<proteinExistence type="inferred from homology"/>
<dbReference type="NCBIfam" id="TIGR02727">
    <property type="entry name" value="MTHFS_bact"/>
    <property type="match status" value="1"/>
</dbReference>
<dbReference type="Pfam" id="PF01812">
    <property type="entry name" value="5-FTHF_cyc-lig"/>
    <property type="match status" value="1"/>
</dbReference>